<feature type="domain" description="HTH cro/C1-type" evidence="1">
    <location>
        <begin position="50"/>
        <end position="84"/>
    </location>
</feature>
<evidence type="ECO:0000259" key="1">
    <source>
        <dbReference type="PROSITE" id="PS50943"/>
    </source>
</evidence>
<dbReference type="RefSeq" id="WP_174523117.1">
    <property type="nucleotide sequence ID" value="NZ_AVCX01000027.1"/>
</dbReference>
<dbReference type="GO" id="GO:0003677">
    <property type="term" value="F:DNA binding"/>
    <property type="evidence" value="ECO:0007669"/>
    <property type="project" value="InterPro"/>
</dbReference>
<protein>
    <recommendedName>
        <fullName evidence="1">HTH cro/C1-type domain-containing protein</fullName>
    </recommendedName>
</protein>
<dbReference type="SUPFAM" id="SSF47413">
    <property type="entry name" value="lambda repressor-like DNA-binding domains"/>
    <property type="match status" value="1"/>
</dbReference>
<keyword evidence="3" id="KW-1185">Reference proteome</keyword>
<evidence type="ECO:0000313" key="2">
    <source>
        <dbReference type="EMBL" id="KGR88799.1"/>
    </source>
</evidence>
<accession>A0A0A3IVM1</accession>
<name>A0A0A3IVM1_9BACI</name>
<gene>
    <name evidence="2" type="ORF">CD32_01070</name>
</gene>
<reference evidence="2 3" key="1">
    <citation type="submission" date="2014-02" db="EMBL/GenBank/DDBJ databases">
        <title>Draft genome sequence of Lysinibacillus odysseyi NBRC 100172.</title>
        <authorList>
            <person name="Zhang F."/>
            <person name="Wang G."/>
            <person name="Zhang L."/>
        </authorList>
    </citation>
    <scope>NUCLEOTIDE SEQUENCE [LARGE SCALE GENOMIC DNA]</scope>
    <source>
        <strain evidence="2 3">NBRC 100172</strain>
    </source>
</reference>
<dbReference type="InterPro" id="IPR001387">
    <property type="entry name" value="Cro/C1-type_HTH"/>
</dbReference>
<dbReference type="eggNOG" id="ENOG5033DB7">
    <property type="taxonomic scope" value="Bacteria"/>
</dbReference>
<dbReference type="AlphaFoldDB" id="A0A0A3IVM1"/>
<organism evidence="2 3">
    <name type="scientific">Lysinibacillus odysseyi 34hs-1 = NBRC 100172</name>
    <dbReference type="NCBI Taxonomy" id="1220589"/>
    <lineage>
        <taxon>Bacteria</taxon>
        <taxon>Bacillati</taxon>
        <taxon>Bacillota</taxon>
        <taxon>Bacilli</taxon>
        <taxon>Bacillales</taxon>
        <taxon>Bacillaceae</taxon>
        <taxon>Lysinibacillus</taxon>
    </lineage>
</organism>
<dbReference type="Gene3D" id="1.10.260.40">
    <property type="entry name" value="lambda repressor-like DNA-binding domains"/>
    <property type="match status" value="1"/>
</dbReference>
<sequence length="99" mass="11422">MTKKQLLTENAIILGNIIKDYRLALSLEKKSRQYFIDDRINKQLLPVDWISEKSLSNIENGYNMPSLVTLKYLSIALEVDFSTLINAIEEYILPSEELS</sequence>
<dbReference type="PROSITE" id="PS50943">
    <property type="entry name" value="HTH_CROC1"/>
    <property type="match status" value="1"/>
</dbReference>
<evidence type="ECO:0000313" key="3">
    <source>
        <dbReference type="Proteomes" id="UP000030437"/>
    </source>
</evidence>
<dbReference type="InterPro" id="IPR010982">
    <property type="entry name" value="Lambda_DNA-bd_dom_sf"/>
</dbReference>
<dbReference type="Proteomes" id="UP000030437">
    <property type="component" value="Unassembled WGS sequence"/>
</dbReference>
<dbReference type="CDD" id="cd00093">
    <property type="entry name" value="HTH_XRE"/>
    <property type="match status" value="1"/>
</dbReference>
<proteinExistence type="predicted"/>
<dbReference type="EMBL" id="JPVP01000036">
    <property type="protein sequence ID" value="KGR88799.1"/>
    <property type="molecule type" value="Genomic_DNA"/>
</dbReference>
<comment type="caution">
    <text evidence="2">The sequence shown here is derived from an EMBL/GenBank/DDBJ whole genome shotgun (WGS) entry which is preliminary data.</text>
</comment>